<dbReference type="InterPro" id="IPR000257">
    <property type="entry name" value="Uroporphyrinogen_deCOase"/>
</dbReference>
<dbReference type="InterPro" id="IPR052024">
    <property type="entry name" value="Methanogen_methyltrans"/>
</dbReference>
<dbReference type="PANTHER" id="PTHR47099:SF1">
    <property type="entry name" value="METHYLCOBAMIDE:COM METHYLTRANSFERASE MTBA"/>
    <property type="match status" value="1"/>
</dbReference>
<dbReference type="Gene3D" id="3.20.20.210">
    <property type="match status" value="1"/>
</dbReference>
<protein>
    <submittedName>
        <fullName evidence="2">Uroporphyrinogen decarboxylase</fullName>
    </submittedName>
</protein>
<dbReference type="SUPFAM" id="SSF51726">
    <property type="entry name" value="UROD/MetE-like"/>
    <property type="match status" value="1"/>
</dbReference>
<sequence length="319" mass="36040">MTKKERVMAAIQGKEVDHVPVGFSLHFPCGEEKGERGVLSHLKFFQETDTDIIKIMNENLVPDVGEIQVPSDWSKIPSYSLKDSFIQKQLDMVKAILEQADKTAFCIGTIHGICASAIHPIESRYGYEKVRDLFCTHIRENKTPVVEAFKRITDIMCQLAVKYKELGVDGIYYAALGGEKHYFTEEEFAEVMEPFDKQILNTAKEAGLINFLHMCKNNLNMERYASYNELADVVNWGVYETDFSLEEGRKLFQGTTVMGGLKNRSGVMVEGTIEELKAEAKQVIKGYGKKSFILGADCTLPTEIPYERIRAIVEAAREL</sequence>
<keyword evidence="3" id="KW-1185">Reference proteome</keyword>
<proteinExistence type="predicted"/>
<dbReference type="AlphaFoldDB" id="A0A1M6SV84"/>
<evidence type="ECO:0000313" key="2">
    <source>
        <dbReference type="EMBL" id="SHK48550.1"/>
    </source>
</evidence>
<feature type="domain" description="Uroporphyrinogen decarboxylase (URO-D)" evidence="1">
    <location>
        <begin position="58"/>
        <end position="318"/>
    </location>
</feature>
<dbReference type="EMBL" id="FRAC01000012">
    <property type="protein sequence ID" value="SHK48550.1"/>
    <property type="molecule type" value="Genomic_DNA"/>
</dbReference>
<reference evidence="2 3" key="1">
    <citation type="submission" date="2016-11" db="EMBL/GenBank/DDBJ databases">
        <authorList>
            <person name="Jaros S."/>
            <person name="Januszkiewicz K."/>
            <person name="Wedrychowicz H."/>
        </authorList>
    </citation>
    <scope>NUCLEOTIDE SEQUENCE [LARGE SCALE GENOMIC DNA]</scope>
    <source>
        <strain evidence="2 3">DSM 15929</strain>
    </source>
</reference>
<name>A0A1M6SV84_9FIRM</name>
<dbReference type="OrthoDB" id="7375127at2"/>
<dbReference type="Pfam" id="PF01208">
    <property type="entry name" value="URO-D"/>
    <property type="match status" value="1"/>
</dbReference>
<dbReference type="PANTHER" id="PTHR47099">
    <property type="entry name" value="METHYLCOBAMIDE:COM METHYLTRANSFERASE MTBA"/>
    <property type="match status" value="1"/>
</dbReference>
<dbReference type="Proteomes" id="UP000184386">
    <property type="component" value="Unassembled WGS sequence"/>
</dbReference>
<dbReference type="STRING" id="1121322.SAMN02745136_02609"/>
<dbReference type="RefSeq" id="WP_073276567.1">
    <property type="nucleotide sequence ID" value="NZ_FRAC01000012.1"/>
</dbReference>
<dbReference type="GO" id="GO:0004853">
    <property type="term" value="F:uroporphyrinogen decarboxylase activity"/>
    <property type="evidence" value="ECO:0007669"/>
    <property type="project" value="InterPro"/>
</dbReference>
<accession>A0A1M6SV84</accession>
<evidence type="ECO:0000259" key="1">
    <source>
        <dbReference type="Pfam" id="PF01208"/>
    </source>
</evidence>
<gene>
    <name evidence="2" type="ORF">SAMN02745136_02609</name>
</gene>
<dbReference type="GO" id="GO:0006779">
    <property type="term" value="P:porphyrin-containing compound biosynthetic process"/>
    <property type="evidence" value="ECO:0007669"/>
    <property type="project" value="InterPro"/>
</dbReference>
<organism evidence="2 3">
    <name type="scientific">Anaerocolumna jejuensis DSM 15929</name>
    <dbReference type="NCBI Taxonomy" id="1121322"/>
    <lineage>
        <taxon>Bacteria</taxon>
        <taxon>Bacillati</taxon>
        <taxon>Bacillota</taxon>
        <taxon>Clostridia</taxon>
        <taxon>Lachnospirales</taxon>
        <taxon>Lachnospiraceae</taxon>
        <taxon>Anaerocolumna</taxon>
    </lineage>
</organism>
<evidence type="ECO:0000313" key="3">
    <source>
        <dbReference type="Proteomes" id="UP000184386"/>
    </source>
</evidence>
<dbReference type="InterPro" id="IPR038071">
    <property type="entry name" value="UROD/MetE-like_sf"/>
</dbReference>